<comment type="caution">
    <text evidence="2">The sequence shown here is derived from an EMBL/GenBank/DDBJ whole genome shotgun (WGS) entry which is preliminary data.</text>
</comment>
<evidence type="ECO:0000313" key="2">
    <source>
        <dbReference type="EMBL" id="KHG08804.1"/>
    </source>
</evidence>
<feature type="region of interest" description="Disordered" evidence="1">
    <location>
        <begin position="1"/>
        <end position="24"/>
    </location>
</feature>
<keyword evidence="3" id="KW-1185">Reference proteome</keyword>
<evidence type="ECO:0000256" key="1">
    <source>
        <dbReference type="SAM" id="MobiDB-lite"/>
    </source>
</evidence>
<name>A0A0B0NAH7_GOSAR</name>
<feature type="compositionally biased region" description="Polar residues" evidence="1">
    <location>
        <begin position="14"/>
        <end position="24"/>
    </location>
</feature>
<reference evidence="3" key="1">
    <citation type="submission" date="2014-09" db="EMBL/GenBank/DDBJ databases">
        <authorList>
            <person name="Mudge J."/>
            <person name="Ramaraj T."/>
            <person name="Lindquist I.E."/>
            <person name="Bharti A.K."/>
            <person name="Sundararajan A."/>
            <person name="Cameron C.T."/>
            <person name="Woodward J.E."/>
            <person name="May G.D."/>
            <person name="Brubaker C."/>
            <person name="Broadhvest J."/>
            <person name="Wilkins T.A."/>
        </authorList>
    </citation>
    <scope>NUCLEOTIDE SEQUENCE</scope>
    <source>
        <strain evidence="3">cv. AKA8401</strain>
    </source>
</reference>
<dbReference type="Proteomes" id="UP000032142">
    <property type="component" value="Unassembled WGS sequence"/>
</dbReference>
<gene>
    <name evidence="2" type="ORF">F383_36249</name>
</gene>
<evidence type="ECO:0000313" key="3">
    <source>
        <dbReference type="Proteomes" id="UP000032142"/>
    </source>
</evidence>
<dbReference type="AlphaFoldDB" id="A0A0B0NAH7"/>
<organism evidence="2 3">
    <name type="scientific">Gossypium arboreum</name>
    <name type="common">Tree cotton</name>
    <name type="synonym">Gossypium nanking</name>
    <dbReference type="NCBI Taxonomy" id="29729"/>
    <lineage>
        <taxon>Eukaryota</taxon>
        <taxon>Viridiplantae</taxon>
        <taxon>Streptophyta</taxon>
        <taxon>Embryophyta</taxon>
        <taxon>Tracheophyta</taxon>
        <taxon>Spermatophyta</taxon>
        <taxon>Magnoliopsida</taxon>
        <taxon>eudicotyledons</taxon>
        <taxon>Gunneridae</taxon>
        <taxon>Pentapetalae</taxon>
        <taxon>rosids</taxon>
        <taxon>malvids</taxon>
        <taxon>Malvales</taxon>
        <taxon>Malvaceae</taxon>
        <taxon>Malvoideae</taxon>
        <taxon>Gossypium</taxon>
    </lineage>
</organism>
<protein>
    <submittedName>
        <fullName evidence="2">Uncharacterized protein</fullName>
    </submittedName>
</protein>
<accession>A0A0B0NAH7</accession>
<sequence length="24" mass="2666">MDPYGKITRPGLPHTTSHTAVSIW</sequence>
<dbReference type="EMBL" id="JRRC01510478">
    <property type="protein sequence ID" value="KHG08804.1"/>
    <property type="molecule type" value="Genomic_DNA"/>
</dbReference>
<proteinExistence type="predicted"/>